<keyword evidence="4" id="KW-0833">Ubl conjugation pathway</keyword>
<dbReference type="PANTHER" id="PTHR24067">
    <property type="entry name" value="UBIQUITIN-CONJUGATING ENZYME E2"/>
    <property type="match status" value="1"/>
</dbReference>
<dbReference type="InterPro" id="IPR000608">
    <property type="entry name" value="UBC"/>
</dbReference>
<dbReference type="PROSITE" id="PS50127">
    <property type="entry name" value="UBC_2"/>
    <property type="match status" value="1"/>
</dbReference>
<dbReference type="InterPro" id="IPR016135">
    <property type="entry name" value="UBQ-conjugating_enzyme/RWD"/>
</dbReference>
<proteinExistence type="predicted"/>
<feature type="compositionally biased region" description="Polar residues" evidence="6">
    <location>
        <begin position="344"/>
        <end position="367"/>
    </location>
</feature>
<feature type="compositionally biased region" description="Low complexity" evidence="6">
    <location>
        <begin position="375"/>
        <end position="385"/>
    </location>
</feature>
<evidence type="ECO:0000256" key="3">
    <source>
        <dbReference type="ARBA" id="ARBA00022741"/>
    </source>
</evidence>
<keyword evidence="9" id="KW-1185">Reference proteome</keyword>
<keyword evidence="5" id="KW-0067">ATP-binding</keyword>
<dbReference type="EMBL" id="CM026423">
    <property type="protein sequence ID" value="KAG0582210.1"/>
    <property type="molecule type" value="Genomic_DNA"/>
</dbReference>
<protein>
    <recommendedName>
        <fullName evidence="1">E2 ubiquitin-conjugating enzyme</fullName>
        <ecNumber evidence="1">2.3.2.23</ecNumber>
    </recommendedName>
</protein>
<evidence type="ECO:0000256" key="5">
    <source>
        <dbReference type="ARBA" id="ARBA00022840"/>
    </source>
</evidence>
<dbReference type="FunFam" id="3.10.110.10:FF:000041">
    <property type="entry name" value="Ubiquitin-conjugating enzyme E2 T"/>
    <property type="match status" value="1"/>
</dbReference>
<reference evidence="8" key="1">
    <citation type="submission" date="2020-06" db="EMBL/GenBank/DDBJ databases">
        <title>WGS assembly of Ceratodon purpureus strain R40.</title>
        <authorList>
            <person name="Carey S.B."/>
            <person name="Jenkins J."/>
            <person name="Shu S."/>
            <person name="Lovell J.T."/>
            <person name="Sreedasyam A."/>
            <person name="Maumus F."/>
            <person name="Tiley G.P."/>
            <person name="Fernandez-Pozo N."/>
            <person name="Barry K."/>
            <person name="Chen C."/>
            <person name="Wang M."/>
            <person name="Lipzen A."/>
            <person name="Daum C."/>
            <person name="Saski C.A."/>
            <person name="Payton A.C."/>
            <person name="Mcbreen J.C."/>
            <person name="Conrad R.E."/>
            <person name="Kollar L.M."/>
            <person name="Olsson S."/>
            <person name="Huttunen S."/>
            <person name="Landis J.B."/>
            <person name="Wickett N.J."/>
            <person name="Johnson M.G."/>
            <person name="Rensing S.A."/>
            <person name="Grimwood J."/>
            <person name="Schmutz J."/>
            <person name="Mcdaniel S.F."/>
        </authorList>
    </citation>
    <scope>NUCLEOTIDE SEQUENCE</scope>
    <source>
        <strain evidence="8">R40</strain>
    </source>
</reference>
<dbReference type="EC" id="2.3.2.23" evidence="1"/>
<dbReference type="SUPFAM" id="SSF54495">
    <property type="entry name" value="UBC-like"/>
    <property type="match status" value="1"/>
</dbReference>
<evidence type="ECO:0000259" key="7">
    <source>
        <dbReference type="PROSITE" id="PS50127"/>
    </source>
</evidence>
<evidence type="ECO:0000313" key="8">
    <source>
        <dbReference type="EMBL" id="KAG0582210.1"/>
    </source>
</evidence>
<name>A0A8T0IEQ3_CERPU</name>
<sequence>MPDARLAGRLQKELKMLQDPPPGVCVWPADDTNLSRLEAQIQGPDGTVYAKGIFKLEVEIPDRYPFEPPNVKFITPVYHPNIDSGGRICHDILNMPPKGQWRPSLNIGAVLASIRVLLEEPNHDDGLMSDISAEYKHNRALFDDKARQSTERYAMQNSAERNVSCNDVDQAKPVAFQSTSENQTVEKAIQDTLARPLLKEVNRVGASKVALDEPSTSVPGVAASRLTQARPRQNLAAKLSLAKGATAQGVRSSSLGVAGEAEPTSSLSFSSEKERPRETGVLCGLGSQKISQLGELNGPSVANAGKMTVHKPENITTVDPPVELCEKKPDSRAAVNIVSQQPANCSVTKDRQPNTQTLASQSSQRTSTSDKGKKLMLPKTKLLKLSRPLPLASQSVEESSPAGEIPRGTSEVKGMAQMSKEPVILLDSESDDENFRVQPRSQGVKRKYECT</sequence>
<keyword evidence="2" id="KW-0808">Transferase</keyword>
<dbReference type="Gene3D" id="3.10.110.10">
    <property type="entry name" value="Ubiquitin Conjugating Enzyme"/>
    <property type="match status" value="1"/>
</dbReference>
<feature type="domain" description="UBC core" evidence="7">
    <location>
        <begin position="5"/>
        <end position="155"/>
    </location>
</feature>
<feature type="region of interest" description="Disordered" evidence="6">
    <location>
        <begin position="344"/>
        <end position="451"/>
    </location>
</feature>
<keyword evidence="3" id="KW-0547">Nucleotide-binding</keyword>
<dbReference type="SMART" id="SM00212">
    <property type="entry name" value="UBCc"/>
    <property type="match status" value="1"/>
</dbReference>
<dbReference type="GO" id="GO:0061631">
    <property type="term" value="F:ubiquitin conjugating enzyme activity"/>
    <property type="evidence" value="ECO:0007669"/>
    <property type="project" value="UniProtKB-EC"/>
</dbReference>
<gene>
    <name evidence="8" type="ORF">KC19_3G042800</name>
</gene>
<dbReference type="GO" id="GO:0005524">
    <property type="term" value="F:ATP binding"/>
    <property type="evidence" value="ECO:0007669"/>
    <property type="project" value="UniProtKB-KW"/>
</dbReference>
<evidence type="ECO:0000256" key="1">
    <source>
        <dbReference type="ARBA" id="ARBA00012486"/>
    </source>
</evidence>
<dbReference type="AlphaFoldDB" id="A0A8T0IEQ3"/>
<evidence type="ECO:0000313" key="9">
    <source>
        <dbReference type="Proteomes" id="UP000822688"/>
    </source>
</evidence>
<evidence type="ECO:0000256" key="4">
    <source>
        <dbReference type="ARBA" id="ARBA00022786"/>
    </source>
</evidence>
<dbReference type="Proteomes" id="UP000822688">
    <property type="component" value="Chromosome 3"/>
</dbReference>
<feature type="region of interest" description="Disordered" evidence="6">
    <location>
        <begin position="250"/>
        <end position="278"/>
    </location>
</feature>
<accession>A0A8T0IEQ3</accession>
<evidence type="ECO:0000256" key="6">
    <source>
        <dbReference type="SAM" id="MobiDB-lite"/>
    </source>
</evidence>
<dbReference type="Pfam" id="PF00179">
    <property type="entry name" value="UQ_con"/>
    <property type="match status" value="1"/>
</dbReference>
<evidence type="ECO:0000256" key="2">
    <source>
        <dbReference type="ARBA" id="ARBA00022679"/>
    </source>
</evidence>
<dbReference type="CDD" id="cd23805">
    <property type="entry name" value="UBCc_UBE2T"/>
    <property type="match status" value="1"/>
</dbReference>
<dbReference type="InterPro" id="IPR050113">
    <property type="entry name" value="Ub_conjugating_enzyme"/>
</dbReference>
<organism evidence="8 9">
    <name type="scientific">Ceratodon purpureus</name>
    <name type="common">Fire moss</name>
    <name type="synonym">Dicranum purpureum</name>
    <dbReference type="NCBI Taxonomy" id="3225"/>
    <lineage>
        <taxon>Eukaryota</taxon>
        <taxon>Viridiplantae</taxon>
        <taxon>Streptophyta</taxon>
        <taxon>Embryophyta</taxon>
        <taxon>Bryophyta</taxon>
        <taxon>Bryophytina</taxon>
        <taxon>Bryopsida</taxon>
        <taxon>Dicranidae</taxon>
        <taxon>Pseudoditrichales</taxon>
        <taxon>Ditrichaceae</taxon>
        <taxon>Ceratodon</taxon>
    </lineage>
</organism>
<comment type="caution">
    <text evidence="8">The sequence shown here is derived from an EMBL/GenBank/DDBJ whole genome shotgun (WGS) entry which is preliminary data.</text>
</comment>